<evidence type="ECO:0000313" key="2">
    <source>
        <dbReference type="Proteomes" id="UP001207468"/>
    </source>
</evidence>
<feature type="non-terminal residue" evidence="1">
    <location>
        <position position="851"/>
    </location>
</feature>
<comment type="caution">
    <text evidence="1">The sequence shown here is derived from an EMBL/GenBank/DDBJ whole genome shotgun (WGS) entry which is preliminary data.</text>
</comment>
<accession>A0ACC0TQ07</accession>
<sequence length="851" mass="96851">MPLLTWTRINPSNTKTGDYNQKKTGEKKLTKTGRLFQNAFTHYNYYFNANNKVNEIIARAKASYKEDYLQLLSFYNYSLDATASSKKDIDSIVYKCTCGILLHDLRNDWIDNLYLTLGKAYLLKQQFDSANYIFQYINYAWAPKDDGYDIPIGSNASNTNGIFTISTNEKRSIEVTPNFPQRLQSQLHEMFAYAYYKQQSYDSAAWHLSRALSDADNRFETARWEYLCAQLYNLAGKTTEAVDMFERSIRHTNDPLMEVYANISIINITASKTNNALQERLIGLYKLAKKDKYEDFRDMMYYAIATLEIKQENYTGAREALLKSLQFNVNNPQQRHKSFLLLADVHYLAAAFHPSYDYYDSTQGSYFKGSDKDRLGLRKPALKIITTNLSAIEREDSLQKIAAMTDADRKAYVRRLLRQLRRAQGLKDAADDGADYGSSIASKTTTDLFGTANTDFYFQNNSQKQKGYSDFKVRWGTRPNVDNWQRQAAARTSITPSSSMMDVDKVPGAAGKDKAADLSFEGLMKNIPLTEAKVEASNSVIGKGLFENGIIFQNQLENYPAAIASYNELLRRFHDYSNTDQVLFNLIYCYNHLGLTYKSDSLSTVLKNAYPKSKYTSLLLNKDAPAKKTDAATDAYQKVYNLFIEGDFEKAKAEKQKADNQFGKSYWTPQLLYIESIYYIRQRQDSIAINRLENLSKTFPTTPLAEKARTMIDVLKRRSQIEKYLTNLDIRDKDEINRGVDLDSINVVATRYRRLYRDSIGKTLSARNSSAPVQPAVVAPVVKPVTPPVDSAALAAKPAVVNSKTYSFNPDEPQYVAIILDKVDDVFAREAANAFNRFNTQNASQKISLST</sequence>
<reference evidence="1" key="1">
    <citation type="submission" date="2021-03" db="EMBL/GenBank/DDBJ databases">
        <title>Evolutionary priming and transition to the ectomycorrhizal habit in an iconic lineage of mushroom-forming fungi: is preadaptation a requirement?</title>
        <authorList>
            <consortium name="DOE Joint Genome Institute"/>
            <person name="Looney B.P."/>
            <person name="Miyauchi S."/>
            <person name="Morin E."/>
            <person name="Drula E."/>
            <person name="Courty P.E."/>
            <person name="Chicoki N."/>
            <person name="Fauchery L."/>
            <person name="Kohler A."/>
            <person name="Kuo A."/>
            <person name="LaButti K."/>
            <person name="Pangilinan J."/>
            <person name="Lipzen A."/>
            <person name="Riley R."/>
            <person name="Andreopoulos W."/>
            <person name="He G."/>
            <person name="Johnson J."/>
            <person name="Barry K.W."/>
            <person name="Grigoriev I.V."/>
            <person name="Nagy L."/>
            <person name="Hibbett D."/>
            <person name="Henrissat B."/>
            <person name="Matheny P.B."/>
            <person name="Labbe J."/>
            <person name="Martin A.F."/>
        </authorList>
    </citation>
    <scope>NUCLEOTIDE SEQUENCE</scope>
    <source>
        <strain evidence="1">BPL698</strain>
    </source>
</reference>
<gene>
    <name evidence="1" type="ORF">F5148DRAFT_1316507</name>
</gene>
<organism evidence="1 2">
    <name type="scientific">Russula earlei</name>
    <dbReference type="NCBI Taxonomy" id="71964"/>
    <lineage>
        <taxon>Eukaryota</taxon>
        <taxon>Fungi</taxon>
        <taxon>Dikarya</taxon>
        <taxon>Basidiomycota</taxon>
        <taxon>Agaricomycotina</taxon>
        <taxon>Agaricomycetes</taxon>
        <taxon>Russulales</taxon>
        <taxon>Russulaceae</taxon>
        <taxon>Russula</taxon>
    </lineage>
</organism>
<dbReference type="EMBL" id="JAGFNK010001823">
    <property type="protein sequence ID" value="KAI9428969.1"/>
    <property type="molecule type" value="Genomic_DNA"/>
</dbReference>
<name>A0ACC0TQ07_9AGAM</name>
<keyword evidence="2" id="KW-1185">Reference proteome</keyword>
<proteinExistence type="predicted"/>
<dbReference type="Proteomes" id="UP001207468">
    <property type="component" value="Unassembled WGS sequence"/>
</dbReference>
<protein>
    <submittedName>
        <fullName evidence="1">Uncharacterized protein</fullName>
    </submittedName>
</protein>
<evidence type="ECO:0000313" key="1">
    <source>
        <dbReference type="EMBL" id="KAI9428969.1"/>
    </source>
</evidence>